<dbReference type="EMBL" id="KE747814">
    <property type="protein sequence ID" value="RMZ68086.1"/>
    <property type="molecule type" value="Genomic_DNA"/>
</dbReference>
<dbReference type="Proteomes" id="UP000265663">
    <property type="component" value="Unassembled WGS sequence"/>
</dbReference>
<proteinExistence type="predicted"/>
<reference evidence="1 2" key="1">
    <citation type="journal article" date="2014" name="PLoS ONE">
        <title>De novo Genome Assembly of the Fungal Plant Pathogen Pyrenophora semeniperda.</title>
        <authorList>
            <person name="Soliai M.M."/>
            <person name="Meyer S.E."/>
            <person name="Udall J.A."/>
            <person name="Elzinga D.E."/>
            <person name="Hermansen R.A."/>
            <person name="Bodily P.M."/>
            <person name="Hart A.A."/>
            <person name="Coleman C.E."/>
        </authorList>
    </citation>
    <scope>NUCLEOTIDE SEQUENCE [LARGE SCALE GENOMIC DNA]</scope>
    <source>
        <strain evidence="1 2">CCB06</strain>
        <tissue evidence="1">Mycelium</tissue>
    </source>
</reference>
<gene>
    <name evidence="1" type="ORF">GMOD_00004263</name>
</gene>
<protein>
    <submittedName>
        <fullName evidence="1">Uncharacterized protein</fullName>
    </submittedName>
</protein>
<organism evidence="1 2">
    <name type="scientific">Pyrenophora seminiperda CCB06</name>
    <dbReference type="NCBI Taxonomy" id="1302712"/>
    <lineage>
        <taxon>Eukaryota</taxon>
        <taxon>Fungi</taxon>
        <taxon>Dikarya</taxon>
        <taxon>Ascomycota</taxon>
        <taxon>Pezizomycotina</taxon>
        <taxon>Dothideomycetes</taxon>
        <taxon>Pleosporomycetidae</taxon>
        <taxon>Pleosporales</taxon>
        <taxon>Pleosporineae</taxon>
        <taxon>Pleosporaceae</taxon>
        <taxon>Pyrenophora</taxon>
    </lineage>
</organism>
<sequence>MPCGISNSRRRCAREKEFFERLPSEGEGLLFRRWLRWYRALRMRCREKDALRRWVRRG</sequence>
<keyword evidence="2" id="KW-1185">Reference proteome</keyword>
<name>A0A3M7M0V2_9PLEO</name>
<dbReference type="AlphaFoldDB" id="A0A3M7M0V2"/>
<evidence type="ECO:0000313" key="2">
    <source>
        <dbReference type="Proteomes" id="UP000265663"/>
    </source>
</evidence>
<evidence type="ECO:0000313" key="1">
    <source>
        <dbReference type="EMBL" id="RMZ68086.1"/>
    </source>
</evidence>
<accession>A0A3M7M0V2</accession>